<evidence type="ECO:0000313" key="1">
    <source>
        <dbReference type="EMBL" id="RAL63178.1"/>
    </source>
</evidence>
<keyword evidence="2" id="KW-1185">Reference proteome</keyword>
<dbReference type="Proteomes" id="UP000249056">
    <property type="component" value="Unassembled WGS sequence"/>
</dbReference>
<dbReference type="InterPro" id="IPR029063">
    <property type="entry name" value="SAM-dependent_MTases_sf"/>
</dbReference>
<evidence type="ECO:0000313" key="2">
    <source>
        <dbReference type="Proteomes" id="UP000249056"/>
    </source>
</evidence>
<name>A0A395IU45_9HELO</name>
<accession>A0A395IU45</accession>
<proteinExistence type="predicted"/>
<gene>
    <name evidence="1" type="ORF">DID88_004257</name>
</gene>
<dbReference type="OrthoDB" id="10027013at2759"/>
<organism evidence="1 2">
    <name type="scientific">Monilinia fructigena</name>
    <dbReference type="NCBI Taxonomy" id="38457"/>
    <lineage>
        <taxon>Eukaryota</taxon>
        <taxon>Fungi</taxon>
        <taxon>Dikarya</taxon>
        <taxon>Ascomycota</taxon>
        <taxon>Pezizomycotina</taxon>
        <taxon>Leotiomycetes</taxon>
        <taxon>Helotiales</taxon>
        <taxon>Sclerotiniaceae</taxon>
        <taxon>Monilinia</taxon>
    </lineage>
</organism>
<dbReference type="EMBL" id="QKRW01000020">
    <property type="protein sequence ID" value="RAL63178.1"/>
    <property type="molecule type" value="Genomic_DNA"/>
</dbReference>
<reference evidence="1 2" key="1">
    <citation type="submission" date="2018-06" db="EMBL/GenBank/DDBJ databases">
        <title>Genome Sequence of the Brown Rot Fungal Pathogen Monilinia fructigena.</title>
        <authorList>
            <person name="Landi L."/>
            <person name="De Miccolis Angelini R.M."/>
            <person name="Pollastro S."/>
            <person name="Abate D."/>
            <person name="Faretra F."/>
            <person name="Romanazzi G."/>
        </authorList>
    </citation>
    <scope>NUCLEOTIDE SEQUENCE [LARGE SCALE GENOMIC DNA]</scope>
    <source>
        <strain evidence="1 2">Mfrg269</strain>
    </source>
</reference>
<protein>
    <submittedName>
        <fullName evidence="1">Uncharacterized protein</fullName>
    </submittedName>
</protein>
<comment type="caution">
    <text evidence="1">The sequence shown here is derived from an EMBL/GenBank/DDBJ whole genome shotgun (WGS) entry which is preliminary data.</text>
</comment>
<dbReference type="Gene3D" id="3.40.50.150">
    <property type="entry name" value="Vaccinia Virus protein VP39"/>
    <property type="match status" value="1"/>
</dbReference>
<sequence length="123" mass="13480">MDLKPGGTVASLKLDYDRDGMLSDSSSNDFFGGGREVTLMQAEKGLSTASMVTRWREAHPEKAGTEKDILKLHIEEVRKAMGGGESTITGNSTTSRKLSILNFERASAYCLIELYQYPNDNGN</sequence>
<dbReference type="AlphaFoldDB" id="A0A395IU45"/>